<dbReference type="PROSITE" id="PS50158">
    <property type="entry name" value="ZF_CCHC"/>
    <property type="match status" value="1"/>
</dbReference>
<dbReference type="InterPro" id="IPR036875">
    <property type="entry name" value="Znf_CCHC_sf"/>
</dbReference>
<keyword evidence="1" id="KW-0863">Zinc-finger</keyword>
<keyword evidence="1" id="KW-0862">Zinc</keyword>
<dbReference type="AlphaFoldDB" id="A0A3Q7I387"/>
<protein>
    <recommendedName>
        <fullName evidence="3">CCHC-type domain-containing protein</fullName>
    </recommendedName>
</protein>
<feature type="domain" description="CCHC-type" evidence="3">
    <location>
        <begin position="54"/>
        <end position="68"/>
    </location>
</feature>
<dbReference type="InterPro" id="IPR001878">
    <property type="entry name" value="Znf_CCHC"/>
</dbReference>
<dbReference type="Pfam" id="PF00098">
    <property type="entry name" value="zf-CCHC"/>
    <property type="match status" value="1"/>
</dbReference>
<dbReference type="OMA" id="KHNSDAC"/>
<evidence type="ECO:0000256" key="1">
    <source>
        <dbReference type="PROSITE-ProRule" id="PRU00047"/>
    </source>
</evidence>
<evidence type="ECO:0000313" key="5">
    <source>
        <dbReference type="Proteomes" id="UP000004994"/>
    </source>
</evidence>
<reference evidence="4" key="1">
    <citation type="journal article" date="2012" name="Nature">
        <title>The tomato genome sequence provides insights into fleshy fruit evolution.</title>
        <authorList>
            <consortium name="Tomato Genome Consortium"/>
        </authorList>
    </citation>
    <scope>NUCLEOTIDE SEQUENCE [LARGE SCALE GENOMIC DNA]</scope>
    <source>
        <strain evidence="4">cv. Heinz 1706</strain>
    </source>
</reference>
<dbReference type="InParanoid" id="A0A3Q7I387"/>
<dbReference type="EnsemblPlants" id="Solyc09g061823.1.1">
    <property type="protein sequence ID" value="Solyc09g061823.1.1"/>
    <property type="gene ID" value="Solyc09g061823.1"/>
</dbReference>
<reference evidence="4" key="2">
    <citation type="submission" date="2019-01" db="UniProtKB">
        <authorList>
            <consortium name="EnsemblPlants"/>
        </authorList>
    </citation>
    <scope>IDENTIFICATION</scope>
    <source>
        <strain evidence="4">cv. Heinz 1706</strain>
    </source>
</reference>
<accession>A0A3Q7I387</accession>
<dbReference type="GO" id="GO:0003676">
    <property type="term" value="F:nucleic acid binding"/>
    <property type="evidence" value="ECO:0007669"/>
    <property type="project" value="InterPro"/>
</dbReference>
<organism evidence="4">
    <name type="scientific">Solanum lycopersicum</name>
    <name type="common">Tomato</name>
    <name type="synonym">Lycopersicon esculentum</name>
    <dbReference type="NCBI Taxonomy" id="4081"/>
    <lineage>
        <taxon>Eukaryota</taxon>
        <taxon>Viridiplantae</taxon>
        <taxon>Streptophyta</taxon>
        <taxon>Embryophyta</taxon>
        <taxon>Tracheophyta</taxon>
        <taxon>Spermatophyta</taxon>
        <taxon>Magnoliopsida</taxon>
        <taxon>eudicotyledons</taxon>
        <taxon>Gunneridae</taxon>
        <taxon>Pentapetalae</taxon>
        <taxon>asterids</taxon>
        <taxon>lamiids</taxon>
        <taxon>Solanales</taxon>
        <taxon>Solanaceae</taxon>
        <taxon>Solanoideae</taxon>
        <taxon>Solaneae</taxon>
        <taxon>Solanum</taxon>
        <taxon>Solanum subgen. Lycopersicon</taxon>
    </lineage>
</organism>
<sequence>MPESSKRSSKKKKDKDYTDRPYKSHRKKKRLDKREKRKSNRSDKKYFKHNSDACYKCGRVGHYARDCKVEAGYLQRLFLCLYQKL</sequence>
<keyword evidence="5" id="KW-1185">Reference proteome</keyword>
<proteinExistence type="predicted"/>
<dbReference type="GO" id="GO:0008270">
    <property type="term" value="F:zinc ion binding"/>
    <property type="evidence" value="ECO:0007669"/>
    <property type="project" value="UniProtKB-KW"/>
</dbReference>
<dbReference type="Gramene" id="Solyc09g061823.1.1">
    <property type="protein sequence ID" value="Solyc09g061823.1.1"/>
    <property type="gene ID" value="Solyc09g061823.1"/>
</dbReference>
<dbReference type="SUPFAM" id="SSF57756">
    <property type="entry name" value="Retrovirus zinc finger-like domains"/>
    <property type="match status" value="1"/>
</dbReference>
<feature type="compositionally biased region" description="Basic residues" evidence="2">
    <location>
        <begin position="23"/>
        <end position="39"/>
    </location>
</feature>
<dbReference type="SMART" id="SM00343">
    <property type="entry name" value="ZnF_C2HC"/>
    <property type="match status" value="1"/>
</dbReference>
<evidence type="ECO:0000256" key="2">
    <source>
        <dbReference type="SAM" id="MobiDB-lite"/>
    </source>
</evidence>
<dbReference type="Gene3D" id="4.10.60.10">
    <property type="entry name" value="Zinc finger, CCHC-type"/>
    <property type="match status" value="1"/>
</dbReference>
<dbReference type="Proteomes" id="UP000004994">
    <property type="component" value="Chromosome 9"/>
</dbReference>
<feature type="region of interest" description="Disordered" evidence="2">
    <location>
        <begin position="1"/>
        <end position="44"/>
    </location>
</feature>
<name>A0A3Q7I387_SOLLC</name>
<evidence type="ECO:0000313" key="4">
    <source>
        <dbReference type="EnsemblPlants" id="Solyc09g061823.1.1"/>
    </source>
</evidence>
<evidence type="ECO:0000259" key="3">
    <source>
        <dbReference type="PROSITE" id="PS50158"/>
    </source>
</evidence>
<keyword evidence="1" id="KW-0479">Metal-binding</keyword>